<dbReference type="PANTHER" id="PTHR24006:SF827">
    <property type="entry name" value="UBIQUITIN CARBOXYL-TERMINAL HYDROLASE 34"/>
    <property type="match status" value="1"/>
</dbReference>
<organism evidence="3">
    <name type="scientific">Vanderwaltozyma polyspora (strain ATCC 22028 / DSM 70294 / BCRC 21397 / CBS 2163 / NBRC 10782 / NRRL Y-8283 / UCD 57-17)</name>
    <name type="common">Kluyveromyces polysporus</name>
    <dbReference type="NCBI Taxonomy" id="436907"/>
    <lineage>
        <taxon>Eukaryota</taxon>
        <taxon>Fungi</taxon>
        <taxon>Dikarya</taxon>
        <taxon>Ascomycota</taxon>
        <taxon>Saccharomycotina</taxon>
        <taxon>Saccharomycetes</taxon>
        <taxon>Saccharomycetales</taxon>
        <taxon>Saccharomycetaceae</taxon>
        <taxon>Vanderwaltozyma</taxon>
    </lineage>
</organism>
<gene>
    <name evidence="2" type="ORF">Kpol_1024p44</name>
</gene>
<keyword evidence="3" id="KW-1185">Reference proteome</keyword>
<dbReference type="KEGG" id="vpo:Kpol_1024p44"/>
<protein>
    <recommendedName>
        <fullName evidence="1">USP domain-containing protein</fullName>
    </recommendedName>
</protein>
<dbReference type="InterPro" id="IPR001394">
    <property type="entry name" value="Peptidase_C19_UCH"/>
</dbReference>
<dbReference type="AlphaFoldDB" id="A7TLK4"/>
<dbReference type="GeneID" id="5545074"/>
<dbReference type="GO" id="GO:0004843">
    <property type="term" value="F:cysteine-type deubiquitinase activity"/>
    <property type="evidence" value="ECO:0007669"/>
    <property type="project" value="InterPro"/>
</dbReference>
<dbReference type="Proteomes" id="UP000000267">
    <property type="component" value="Unassembled WGS sequence"/>
</dbReference>
<dbReference type="OMA" id="ICQIRAI"/>
<dbReference type="CDD" id="cd02662">
    <property type="entry name" value="Peptidase_C19F"/>
    <property type="match status" value="1"/>
</dbReference>
<proteinExistence type="predicted"/>
<dbReference type="GO" id="GO:0005829">
    <property type="term" value="C:cytosol"/>
    <property type="evidence" value="ECO:0007669"/>
    <property type="project" value="TreeGrafter"/>
</dbReference>
<dbReference type="SUPFAM" id="SSF54001">
    <property type="entry name" value="Cysteine proteinases"/>
    <property type="match status" value="1"/>
</dbReference>
<sequence length="496" mass="57179">MVTLSDKLNGVWINFVHVFQKNPLKSLSYTVASSILVYLITPSIFNLVFRKSVSNERSERKDKYTTGLVNTSTECYANSSVQVLASLSNFTIYLNKVISIFELELKIEKVEKDAKEAFDTYLYKVIPVHYALCQLLADLQELIDRPRERSVSNFIRILEASIHKRITGGQQDANELTQIVLEVLQNELESLKKYVNRMELSIEVPRFPFEGKLASYLSCLNCGQTSIPNISTFNILPIQTPQEYSAELEEIIYGNQIDQITDYSCLVCQTNAILKNEKTNGHKGNTTDEHEIVKYLEDVLPVLRINEELDSKTLNYIKYYNKYGMKSGNIKSTIIKKNSIIETPKILMIHLSRSIYNGMVAVRNSCRVRFEEKMSIERQTTDEKNENLKIELVDYQLQSIIKHTGTHNSGHYQCYRRKPNLKRNITTKEIINFSPVISPVISSSSLQNSKKDNRKLKSINKYPFWKISDTKINESTLDNVTDKQKSVYILFYEMIT</sequence>
<evidence type="ECO:0000259" key="1">
    <source>
        <dbReference type="PROSITE" id="PS50235"/>
    </source>
</evidence>
<dbReference type="OrthoDB" id="2248014at2759"/>
<dbReference type="PhylomeDB" id="A7TLK4"/>
<evidence type="ECO:0000313" key="3">
    <source>
        <dbReference type="Proteomes" id="UP000000267"/>
    </source>
</evidence>
<dbReference type="GO" id="GO:0005741">
    <property type="term" value="C:mitochondrial outer membrane"/>
    <property type="evidence" value="ECO:0007669"/>
    <property type="project" value="EnsemblFungi"/>
</dbReference>
<dbReference type="FunCoup" id="A7TLK4">
    <property type="interactions" value="45"/>
</dbReference>
<dbReference type="InParanoid" id="A7TLK4"/>
<dbReference type="STRING" id="436907.A7TLK4"/>
<dbReference type="Pfam" id="PF00443">
    <property type="entry name" value="UCH"/>
    <property type="match status" value="1"/>
</dbReference>
<dbReference type="HOGENOM" id="CLU_023181_0_0_1"/>
<reference evidence="2 3" key="1">
    <citation type="journal article" date="2007" name="Proc. Natl. Acad. Sci. U.S.A.">
        <title>Independent sorting-out of thousands of duplicated gene pairs in two yeast species descended from a whole-genome duplication.</title>
        <authorList>
            <person name="Scannell D.R."/>
            <person name="Frank A.C."/>
            <person name="Conant G.C."/>
            <person name="Byrne K.P."/>
            <person name="Woolfit M."/>
            <person name="Wolfe K.H."/>
        </authorList>
    </citation>
    <scope>NUCLEOTIDE SEQUENCE [LARGE SCALE GENOMIC DNA]</scope>
    <source>
        <strain evidence="3">ATCC 22028 / DSM 70294 / BCRC 21397 / CBS 2163 / NBRC 10782 / NRRL Y-8283 / UCD 57-17</strain>
    </source>
</reference>
<dbReference type="InterPro" id="IPR050164">
    <property type="entry name" value="Peptidase_C19"/>
</dbReference>
<accession>A7TLK4</accession>
<dbReference type="InterPro" id="IPR038765">
    <property type="entry name" value="Papain-like_cys_pep_sf"/>
</dbReference>
<dbReference type="Gene3D" id="3.90.70.10">
    <property type="entry name" value="Cysteine proteinases"/>
    <property type="match status" value="1"/>
</dbReference>
<dbReference type="RefSeq" id="XP_001644748.1">
    <property type="nucleotide sequence ID" value="XM_001644698.1"/>
</dbReference>
<dbReference type="PANTHER" id="PTHR24006">
    <property type="entry name" value="UBIQUITIN CARBOXYL-TERMINAL HYDROLASE"/>
    <property type="match status" value="1"/>
</dbReference>
<dbReference type="EMBL" id="DS480415">
    <property type="protein sequence ID" value="EDO16890.1"/>
    <property type="molecule type" value="Genomic_DNA"/>
</dbReference>
<feature type="domain" description="USP" evidence="1">
    <location>
        <begin position="66"/>
        <end position="495"/>
    </location>
</feature>
<name>A7TLK4_VANPO</name>
<dbReference type="PROSITE" id="PS50235">
    <property type="entry name" value="USP_3"/>
    <property type="match status" value="1"/>
</dbReference>
<dbReference type="GO" id="GO:0005634">
    <property type="term" value="C:nucleus"/>
    <property type="evidence" value="ECO:0007669"/>
    <property type="project" value="TreeGrafter"/>
</dbReference>
<evidence type="ECO:0000313" key="2">
    <source>
        <dbReference type="EMBL" id="EDO16890.1"/>
    </source>
</evidence>
<dbReference type="PROSITE" id="PS00973">
    <property type="entry name" value="USP_2"/>
    <property type="match status" value="1"/>
</dbReference>
<dbReference type="InterPro" id="IPR018200">
    <property type="entry name" value="USP_CS"/>
</dbReference>
<dbReference type="GO" id="GO:0016579">
    <property type="term" value="P:protein deubiquitination"/>
    <property type="evidence" value="ECO:0007669"/>
    <property type="project" value="InterPro"/>
</dbReference>
<dbReference type="InterPro" id="IPR028889">
    <property type="entry name" value="USP"/>
</dbReference>
<dbReference type="eggNOG" id="ENOG502QSIQ">
    <property type="taxonomic scope" value="Eukaryota"/>
</dbReference>